<dbReference type="SUPFAM" id="SSF46689">
    <property type="entry name" value="Homeodomain-like"/>
    <property type="match status" value="1"/>
</dbReference>
<dbReference type="Pfam" id="PF00440">
    <property type="entry name" value="TetR_N"/>
    <property type="match status" value="1"/>
</dbReference>
<dbReference type="GeneID" id="79856785"/>
<reference evidence="4" key="1">
    <citation type="submission" date="2021-02" db="EMBL/GenBank/DDBJ databases">
        <title>Metagenome-assembled genomes from human diarrheal sample B26.</title>
        <authorList>
            <person name="Ateba T.P."/>
            <person name="Alayande K.A."/>
            <person name="Mwanza M."/>
        </authorList>
    </citation>
    <scope>NUCLEOTIDE SEQUENCE</scope>
    <source>
        <strain evidence="4">06WH</strain>
    </source>
</reference>
<comment type="caution">
    <text evidence="4">The sequence shown here is derived from an EMBL/GenBank/DDBJ whole genome shotgun (WGS) entry which is preliminary data.</text>
</comment>
<keyword evidence="1 2" id="KW-0238">DNA-binding</keyword>
<evidence type="ECO:0000313" key="5">
    <source>
        <dbReference type="Proteomes" id="UP000737612"/>
    </source>
</evidence>
<proteinExistence type="predicted"/>
<dbReference type="EMBL" id="JAFHBD010000015">
    <property type="protein sequence ID" value="MBN2952845.1"/>
    <property type="molecule type" value="Genomic_DNA"/>
</dbReference>
<dbReference type="InterPro" id="IPR009057">
    <property type="entry name" value="Homeodomain-like_sf"/>
</dbReference>
<sequence length="219" mass="24960">MGKIDNNKQMKRESLLDSAFSLFINNGFSKTSISDIVNNAGVAKGTFYLYFKDKYDIRNHLIAHKASQVFQAAYSDLLRHPDIHDFEEQVLFITDNILDQFAANHSLVTLISKHLSWGFFKNSLTFAPFADTPAIYTIYESLLSHAAYTYRSPELMFYMILELVSGTSYNAILYQQPVPLEELKPELYAAICGIFKQFRIRKKRKNAENAGADPASLFS</sequence>
<dbReference type="PANTHER" id="PTHR43479">
    <property type="entry name" value="ACREF/ENVCD OPERON REPRESSOR-RELATED"/>
    <property type="match status" value="1"/>
</dbReference>
<name>A0A938ZDA5_9FIRM</name>
<protein>
    <submittedName>
        <fullName evidence="4">TetR/AcrR family transcriptional regulator</fullName>
    </submittedName>
</protein>
<dbReference type="AlphaFoldDB" id="A0A938ZDA5"/>
<evidence type="ECO:0000259" key="3">
    <source>
        <dbReference type="PROSITE" id="PS50977"/>
    </source>
</evidence>
<dbReference type="PANTHER" id="PTHR43479:SF11">
    <property type="entry name" value="ACREF_ENVCD OPERON REPRESSOR-RELATED"/>
    <property type="match status" value="1"/>
</dbReference>
<evidence type="ECO:0000313" key="4">
    <source>
        <dbReference type="EMBL" id="MBN2952845.1"/>
    </source>
</evidence>
<feature type="DNA-binding region" description="H-T-H motif" evidence="2">
    <location>
        <begin position="32"/>
        <end position="51"/>
    </location>
</feature>
<evidence type="ECO:0000256" key="1">
    <source>
        <dbReference type="ARBA" id="ARBA00023125"/>
    </source>
</evidence>
<dbReference type="InterPro" id="IPR023772">
    <property type="entry name" value="DNA-bd_HTH_TetR-type_CS"/>
</dbReference>
<organism evidence="4 5">
    <name type="scientific">Fusicatenibacter saccharivorans</name>
    <dbReference type="NCBI Taxonomy" id="1150298"/>
    <lineage>
        <taxon>Bacteria</taxon>
        <taxon>Bacillati</taxon>
        <taxon>Bacillota</taxon>
        <taxon>Clostridia</taxon>
        <taxon>Lachnospirales</taxon>
        <taxon>Lachnospiraceae</taxon>
        <taxon>Fusicatenibacter</taxon>
    </lineage>
</organism>
<dbReference type="PRINTS" id="PR00455">
    <property type="entry name" value="HTHTETR"/>
</dbReference>
<accession>A0A938ZDA5</accession>
<feature type="domain" description="HTH tetR-type" evidence="3">
    <location>
        <begin position="9"/>
        <end position="69"/>
    </location>
</feature>
<evidence type="ECO:0000256" key="2">
    <source>
        <dbReference type="PROSITE-ProRule" id="PRU00335"/>
    </source>
</evidence>
<dbReference type="InterPro" id="IPR050624">
    <property type="entry name" value="HTH-type_Tx_Regulator"/>
</dbReference>
<dbReference type="GO" id="GO:0003677">
    <property type="term" value="F:DNA binding"/>
    <property type="evidence" value="ECO:0007669"/>
    <property type="project" value="UniProtKB-UniRule"/>
</dbReference>
<dbReference type="PROSITE" id="PS01081">
    <property type="entry name" value="HTH_TETR_1"/>
    <property type="match status" value="1"/>
</dbReference>
<gene>
    <name evidence="4" type="ORF">JTJ23_04445</name>
</gene>
<dbReference type="Gene3D" id="1.10.357.10">
    <property type="entry name" value="Tetracycline Repressor, domain 2"/>
    <property type="match status" value="1"/>
</dbReference>
<dbReference type="PROSITE" id="PS50977">
    <property type="entry name" value="HTH_TETR_2"/>
    <property type="match status" value="1"/>
</dbReference>
<dbReference type="InterPro" id="IPR001647">
    <property type="entry name" value="HTH_TetR"/>
</dbReference>
<dbReference type="Proteomes" id="UP000737612">
    <property type="component" value="Unassembled WGS sequence"/>
</dbReference>
<dbReference type="RefSeq" id="WP_117509909.1">
    <property type="nucleotide sequence ID" value="NZ_CABJFB010000001.1"/>
</dbReference>